<sequence>MADDADAVTRQLTEGAEPDRAGARPVRAALILGLVIVAVLGGLIGWLGVRSAATNDLAAQRELFLSTGRQGALDLTTIEASDADAAVQRILDSSTGAFHDDFKNNSGPFLEVLKETRSSSRGTVTEAAVESLSEDRAQVLVTVGIKTVTPGEPDQPERLWRMRIGVQNSGDGAKVSEVVFVN</sequence>
<name>A0A1Q4HBC3_9MYCO</name>
<protein>
    <submittedName>
        <fullName evidence="4">Mammalian cell entry protein</fullName>
    </submittedName>
</protein>
<keyword evidence="3" id="KW-1133">Transmembrane helix</keyword>
<dbReference type="PANTHER" id="PTHR37042">
    <property type="entry name" value="OUTER MEMBRANE PROTEIN RV1973"/>
    <property type="match status" value="1"/>
</dbReference>
<proteinExistence type="predicted"/>
<evidence type="ECO:0000256" key="2">
    <source>
        <dbReference type="ARBA" id="ARBA00023136"/>
    </source>
</evidence>
<evidence type="ECO:0000256" key="1">
    <source>
        <dbReference type="ARBA" id="ARBA00004370"/>
    </source>
</evidence>
<feature type="transmembrane region" description="Helical" evidence="3">
    <location>
        <begin position="28"/>
        <end position="49"/>
    </location>
</feature>
<evidence type="ECO:0000313" key="4">
    <source>
        <dbReference type="EMBL" id="PEG52970.1"/>
    </source>
</evidence>
<dbReference type="GO" id="GO:0016020">
    <property type="term" value="C:membrane"/>
    <property type="evidence" value="ECO:0007669"/>
    <property type="project" value="UniProtKB-SubCell"/>
</dbReference>
<keyword evidence="3" id="KW-0812">Transmembrane</keyword>
<dbReference type="EMBL" id="PDCR01000024">
    <property type="protein sequence ID" value="PEG52970.1"/>
    <property type="molecule type" value="Genomic_DNA"/>
</dbReference>
<accession>A0A1Q4HBC3</accession>
<evidence type="ECO:0000313" key="5">
    <source>
        <dbReference type="Proteomes" id="UP000220340"/>
    </source>
</evidence>
<reference evidence="4 5" key="1">
    <citation type="submission" date="2017-10" db="EMBL/GenBank/DDBJ databases">
        <title>The new phylogeny of genus Mycobacterium.</title>
        <authorList>
            <person name="Tortoli E."/>
            <person name="Trovato A."/>
            <person name="Cirillo D.M."/>
        </authorList>
    </citation>
    <scope>NUCLEOTIDE SEQUENCE [LARGE SCALE GENOMIC DNA]</scope>
    <source>
        <strain evidence="4 5">IP141170001</strain>
    </source>
</reference>
<comment type="subcellular location">
    <subcellularLocation>
        <location evidence="1">Membrane</location>
    </subcellularLocation>
</comment>
<dbReference type="AlphaFoldDB" id="A0A1Q4HBC3"/>
<keyword evidence="2 3" id="KW-0472">Membrane</keyword>
<evidence type="ECO:0000256" key="3">
    <source>
        <dbReference type="SAM" id="Phobius"/>
    </source>
</evidence>
<organism evidence="4 5">
    <name type="scientific">Mycolicibacterium diernhoferi</name>
    <dbReference type="NCBI Taxonomy" id="1801"/>
    <lineage>
        <taxon>Bacteria</taxon>
        <taxon>Bacillati</taxon>
        <taxon>Actinomycetota</taxon>
        <taxon>Actinomycetes</taxon>
        <taxon>Mycobacteriales</taxon>
        <taxon>Mycobacteriaceae</taxon>
        <taxon>Mycolicibacterium</taxon>
    </lineage>
</organism>
<keyword evidence="5" id="KW-1185">Reference proteome</keyword>
<dbReference type="STRING" id="1801.BRW64_16135"/>
<gene>
    <name evidence="4" type="ORF">CRI78_18370</name>
</gene>
<comment type="caution">
    <text evidence="4">The sequence shown here is derived from an EMBL/GenBank/DDBJ whole genome shotgun (WGS) entry which is preliminary data.</text>
</comment>
<dbReference type="PANTHER" id="PTHR37042:SF4">
    <property type="entry name" value="OUTER MEMBRANE PROTEIN RV1973"/>
    <property type="match status" value="1"/>
</dbReference>
<dbReference type="Proteomes" id="UP000220340">
    <property type="component" value="Unassembled WGS sequence"/>
</dbReference>